<keyword evidence="3 6" id="KW-0963">Cytoplasm</keyword>
<dbReference type="FunFam" id="3.30.1360.40:FF:000001">
    <property type="entry name" value="Ribosome-recycling factor"/>
    <property type="match status" value="1"/>
</dbReference>
<dbReference type="PANTHER" id="PTHR20982">
    <property type="entry name" value="RIBOSOME RECYCLING FACTOR"/>
    <property type="match status" value="1"/>
</dbReference>
<name>A0A5C6V547_9FLAO</name>
<feature type="region of interest" description="Disordered" evidence="7">
    <location>
        <begin position="147"/>
        <end position="187"/>
    </location>
</feature>
<evidence type="ECO:0000256" key="4">
    <source>
        <dbReference type="ARBA" id="ARBA00022917"/>
    </source>
</evidence>
<dbReference type="GO" id="GO:0006415">
    <property type="term" value="P:translational termination"/>
    <property type="evidence" value="ECO:0007669"/>
    <property type="project" value="UniProtKB-UniRule"/>
</dbReference>
<evidence type="ECO:0000313" key="10">
    <source>
        <dbReference type="Proteomes" id="UP000321168"/>
    </source>
</evidence>
<comment type="subcellular location">
    <subcellularLocation>
        <location evidence="1 6">Cytoplasm</location>
    </subcellularLocation>
</comment>
<evidence type="ECO:0000259" key="8">
    <source>
        <dbReference type="Pfam" id="PF01765"/>
    </source>
</evidence>
<dbReference type="Proteomes" id="UP000321168">
    <property type="component" value="Unassembled WGS sequence"/>
</dbReference>
<dbReference type="Gene3D" id="1.10.132.20">
    <property type="entry name" value="Ribosome-recycling factor"/>
    <property type="match status" value="1"/>
</dbReference>
<dbReference type="GO" id="GO:0043023">
    <property type="term" value="F:ribosomal large subunit binding"/>
    <property type="evidence" value="ECO:0007669"/>
    <property type="project" value="TreeGrafter"/>
</dbReference>
<gene>
    <name evidence="6" type="primary">frr</name>
    <name evidence="9" type="ORF">FRX97_06905</name>
</gene>
<sequence>MMEELEAIYQKAEAAMSKAIQHLEDELLKIRAGKANPSMLSSVHVDYYGTMTPASQVANISTPDARTITVQPWEKQMLDPIGTAIINANLGFTPQNNGDVLIISIPPLTEERRKELVKKARSEAEHAKVGIRNARKDANEAIKKLQKDGLPEDAAKDGEAHIQELTNTYSNKADKHVDRKEEDIMKI</sequence>
<dbReference type="Pfam" id="PF01765">
    <property type="entry name" value="RRF"/>
    <property type="match status" value="1"/>
</dbReference>
<organism evidence="9 10">
    <name type="scientific">Luteibaculum oceani</name>
    <dbReference type="NCBI Taxonomy" id="1294296"/>
    <lineage>
        <taxon>Bacteria</taxon>
        <taxon>Pseudomonadati</taxon>
        <taxon>Bacteroidota</taxon>
        <taxon>Flavobacteriia</taxon>
        <taxon>Flavobacteriales</taxon>
        <taxon>Luteibaculaceae</taxon>
        <taxon>Luteibaculum</taxon>
    </lineage>
</organism>
<accession>A0A5C6V547</accession>
<comment type="similarity">
    <text evidence="2 6">Belongs to the RRF family.</text>
</comment>
<dbReference type="HAMAP" id="MF_00040">
    <property type="entry name" value="RRF"/>
    <property type="match status" value="1"/>
</dbReference>
<comment type="function">
    <text evidence="5 6">Responsible for the release of ribosomes from messenger RNA at the termination of protein biosynthesis. May increase the efficiency of translation by recycling ribosomes from one round of translation to another.</text>
</comment>
<evidence type="ECO:0000256" key="2">
    <source>
        <dbReference type="ARBA" id="ARBA00005912"/>
    </source>
</evidence>
<feature type="compositionally biased region" description="Basic and acidic residues" evidence="7">
    <location>
        <begin position="172"/>
        <end position="187"/>
    </location>
</feature>
<keyword evidence="10" id="KW-1185">Reference proteome</keyword>
<evidence type="ECO:0000256" key="6">
    <source>
        <dbReference type="HAMAP-Rule" id="MF_00040"/>
    </source>
</evidence>
<dbReference type="CDD" id="cd00520">
    <property type="entry name" value="RRF"/>
    <property type="match status" value="1"/>
</dbReference>
<feature type="compositionally biased region" description="Basic and acidic residues" evidence="7">
    <location>
        <begin position="147"/>
        <end position="162"/>
    </location>
</feature>
<dbReference type="SUPFAM" id="SSF55194">
    <property type="entry name" value="Ribosome recycling factor, RRF"/>
    <property type="match status" value="1"/>
</dbReference>
<keyword evidence="4 6" id="KW-0648">Protein biosynthesis</keyword>
<feature type="domain" description="Ribosome recycling factor" evidence="8">
    <location>
        <begin position="23"/>
        <end position="185"/>
    </location>
</feature>
<proteinExistence type="inferred from homology"/>
<evidence type="ECO:0000256" key="3">
    <source>
        <dbReference type="ARBA" id="ARBA00022490"/>
    </source>
</evidence>
<dbReference type="AlphaFoldDB" id="A0A5C6V547"/>
<dbReference type="PANTHER" id="PTHR20982:SF3">
    <property type="entry name" value="MITOCHONDRIAL RIBOSOME RECYCLING FACTOR PSEUDO 1"/>
    <property type="match status" value="1"/>
</dbReference>
<comment type="caution">
    <text evidence="9">The sequence shown here is derived from an EMBL/GenBank/DDBJ whole genome shotgun (WGS) entry which is preliminary data.</text>
</comment>
<evidence type="ECO:0000256" key="1">
    <source>
        <dbReference type="ARBA" id="ARBA00004496"/>
    </source>
</evidence>
<dbReference type="InterPro" id="IPR023584">
    <property type="entry name" value="Ribosome_recyc_fac_dom"/>
</dbReference>
<evidence type="ECO:0000256" key="5">
    <source>
        <dbReference type="ARBA" id="ARBA00025050"/>
    </source>
</evidence>
<dbReference type="InterPro" id="IPR036191">
    <property type="entry name" value="RRF_sf"/>
</dbReference>
<dbReference type="EMBL" id="VORB01000005">
    <property type="protein sequence ID" value="TXC78938.1"/>
    <property type="molecule type" value="Genomic_DNA"/>
</dbReference>
<evidence type="ECO:0000256" key="7">
    <source>
        <dbReference type="SAM" id="MobiDB-lite"/>
    </source>
</evidence>
<dbReference type="RefSeq" id="WP_147014462.1">
    <property type="nucleotide sequence ID" value="NZ_VORB01000005.1"/>
</dbReference>
<dbReference type="OrthoDB" id="9804006at2"/>
<protein>
    <recommendedName>
        <fullName evidence="6">Ribosome-recycling factor</fullName>
        <shortName evidence="6">RRF</shortName>
    </recommendedName>
    <alternativeName>
        <fullName evidence="6">Ribosome-releasing factor</fullName>
    </alternativeName>
</protein>
<dbReference type="Gene3D" id="3.30.1360.40">
    <property type="match status" value="1"/>
</dbReference>
<dbReference type="NCBIfam" id="TIGR00496">
    <property type="entry name" value="frr"/>
    <property type="match status" value="1"/>
</dbReference>
<evidence type="ECO:0000313" key="9">
    <source>
        <dbReference type="EMBL" id="TXC78938.1"/>
    </source>
</evidence>
<reference evidence="9 10" key="1">
    <citation type="submission" date="2019-08" db="EMBL/GenBank/DDBJ databases">
        <title>Genome of Luteibaculum oceani JCM 18817.</title>
        <authorList>
            <person name="Bowman J.P."/>
        </authorList>
    </citation>
    <scope>NUCLEOTIDE SEQUENCE [LARGE SCALE GENOMIC DNA]</scope>
    <source>
        <strain evidence="9 10">JCM 18817</strain>
    </source>
</reference>
<dbReference type="InterPro" id="IPR002661">
    <property type="entry name" value="Ribosome_recyc_fac"/>
</dbReference>
<dbReference type="GO" id="GO:0005737">
    <property type="term" value="C:cytoplasm"/>
    <property type="evidence" value="ECO:0007669"/>
    <property type="project" value="UniProtKB-SubCell"/>
</dbReference>
<dbReference type="FunFam" id="1.10.132.20:FF:000001">
    <property type="entry name" value="Ribosome-recycling factor"/>
    <property type="match status" value="1"/>
</dbReference>